<organism evidence="9 10">
    <name type="scientific">Clostridium sartagoforme</name>
    <dbReference type="NCBI Taxonomy" id="84031"/>
    <lineage>
        <taxon>Bacteria</taxon>
        <taxon>Bacillati</taxon>
        <taxon>Bacillota</taxon>
        <taxon>Clostridia</taxon>
        <taxon>Eubacteriales</taxon>
        <taxon>Clostridiaceae</taxon>
        <taxon>Clostridium</taxon>
    </lineage>
</organism>
<dbReference type="InterPro" id="IPR011059">
    <property type="entry name" value="Metal-dep_hydrolase_composite"/>
</dbReference>
<accession>A0A4S2DMZ8</accession>
<evidence type="ECO:0000313" key="10">
    <source>
        <dbReference type="Proteomes" id="UP000306888"/>
    </source>
</evidence>
<evidence type="ECO:0000256" key="4">
    <source>
        <dbReference type="ARBA" id="ARBA00023277"/>
    </source>
</evidence>
<dbReference type="RefSeq" id="WP_136006696.1">
    <property type="nucleotide sequence ID" value="NZ_SRYR01000003.1"/>
</dbReference>
<evidence type="ECO:0000256" key="5">
    <source>
        <dbReference type="PIRNR" id="PIRNR038994"/>
    </source>
</evidence>
<dbReference type="EC" id="3.5.1.25" evidence="9"/>
<protein>
    <submittedName>
        <fullName evidence="9">N-acetylglucosamine-6-phosphate deacetylase</fullName>
        <ecNumber evidence="9">3.5.1.25</ecNumber>
    </submittedName>
</protein>
<comment type="caution">
    <text evidence="9">The sequence shown here is derived from an EMBL/GenBank/DDBJ whole genome shotgun (WGS) entry which is preliminary data.</text>
</comment>
<evidence type="ECO:0000256" key="7">
    <source>
        <dbReference type="PIRSR" id="PIRSR038994-3"/>
    </source>
</evidence>
<keyword evidence="3 5" id="KW-0378">Hydrolase</keyword>
<keyword evidence="10" id="KW-1185">Reference proteome</keyword>
<dbReference type="OrthoDB" id="9776488at2"/>
<sequence length="413" mass="47080">MIIYSKNIYLENKKISGFLKIEDKKIIDIVETTDEFTKDSLNNYVLNDLKWDKDNEILDYSDFTIIPGFIDNHIHGWGTGSFWFEKSKKSITEMQKNLPSEGVTSFLATTGADTIEEILTQIDEASLIYEAEQNGAEMVGLHLEGPFVSKEYKGMQKEENCILPNIEFMKSFYNRQTSKGLIKLMTMAPELDGAKEVAEFCKDKGIQLSIGHTGSTFDKIKEMKDYGFGGFTHTFSGMRGMHHRELGVVGAALYFDDMYCEFAKQTGLTVKHEAFDIALRVKTSDKIILSTDCCGLAMTDKPWHHYVRKITLIPQENGVMIKHDDGREEILDNSKYENVRDLEMSYIDSVKNVIKHSKVDIFDIMKMASINPAKYINIYDKKGSIDINKDADLLVIDKEFNLIETVVRGSIYN</sequence>
<dbReference type="GO" id="GO:0008448">
    <property type="term" value="F:N-acetylglucosamine-6-phosphate deacetylase activity"/>
    <property type="evidence" value="ECO:0007669"/>
    <property type="project" value="UniProtKB-EC"/>
</dbReference>
<feature type="binding site" evidence="7">
    <location>
        <position position="144"/>
    </location>
    <ligand>
        <name>Zn(2+)</name>
        <dbReference type="ChEBI" id="CHEBI:29105"/>
    </ligand>
</feature>
<dbReference type="PIRSF" id="PIRSF038994">
    <property type="entry name" value="NagA"/>
    <property type="match status" value="1"/>
</dbReference>
<feature type="domain" description="Amidohydrolase-related" evidence="8">
    <location>
        <begin position="64"/>
        <end position="410"/>
    </location>
</feature>
<evidence type="ECO:0000256" key="6">
    <source>
        <dbReference type="PIRSR" id="PIRSR038994-1"/>
    </source>
</evidence>
<dbReference type="SUPFAM" id="SSF51556">
    <property type="entry name" value="Metallo-dependent hydrolases"/>
    <property type="match status" value="1"/>
</dbReference>
<dbReference type="PANTHER" id="PTHR11113">
    <property type="entry name" value="N-ACETYLGLUCOSAMINE-6-PHOSPHATE DEACETYLASE"/>
    <property type="match status" value="1"/>
</dbReference>
<dbReference type="Gene3D" id="2.30.40.10">
    <property type="entry name" value="Urease, subunit C, domain 1"/>
    <property type="match status" value="1"/>
</dbReference>
<dbReference type="NCBIfam" id="TIGR00221">
    <property type="entry name" value="nagA"/>
    <property type="match status" value="1"/>
</dbReference>
<dbReference type="GO" id="GO:0006046">
    <property type="term" value="P:N-acetylglucosamine catabolic process"/>
    <property type="evidence" value="ECO:0007669"/>
    <property type="project" value="TreeGrafter"/>
</dbReference>
<feature type="active site" description="Proton donor/acceptor" evidence="6">
    <location>
        <position position="292"/>
    </location>
</feature>
<gene>
    <name evidence="9" type="primary">nagA</name>
    <name evidence="9" type="ORF">E5347_09295</name>
</gene>
<evidence type="ECO:0000313" key="9">
    <source>
        <dbReference type="EMBL" id="TGY42404.1"/>
    </source>
</evidence>
<dbReference type="SUPFAM" id="SSF51338">
    <property type="entry name" value="Composite domain of metallo-dependent hydrolases"/>
    <property type="match status" value="1"/>
</dbReference>
<dbReference type="GO" id="GO:0046872">
    <property type="term" value="F:metal ion binding"/>
    <property type="evidence" value="ECO:0007669"/>
    <property type="project" value="UniProtKB-KW"/>
</dbReference>
<evidence type="ECO:0000256" key="2">
    <source>
        <dbReference type="ARBA" id="ARBA00022723"/>
    </source>
</evidence>
<dbReference type="Proteomes" id="UP000306888">
    <property type="component" value="Unassembled WGS sequence"/>
</dbReference>
<dbReference type="EMBL" id="SRYR01000003">
    <property type="protein sequence ID" value="TGY42404.1"/>
    <property type="molecule type" value="Genomic_DNA"/>
</dbReference>
<dbReference type="InterPro" id="IPR006680">
    <property type="entry name" value="Amidohydro-rel"/>
</dbReference>
<dbReference type="InterPro" id="IPR032466">
    <property type="entry name" value="Metal_Hydrolase"/>
</dbReference>
<dbReference type="Pfam" id="PF01979">
    <property type="entry name" value="Amidohydro_1"/>
    <property type="match status" value="1"/>
</dbReference>
<keyword evidence="4 5" id="KW-0119">Carbohydrate metabolism</keyword>
<dbReference type="AlphaFoldDB" id="A0A4S2DMZ8"/>
<reference evidence="9 10" key="1">
    <citation type="submission" date="2019-04" db="EMBL/GenBank/DDBJ databases">
        <title>Microbes associate with the intestines of laboratory mice.</title>
        <authorList>
            <person name="Navarre W."/>
            <person name="Wong E."/>
            <person name="Huang K."/>
            <person name="Tropini C."/>
            <person name="Ng K."/>
            <person name="Yu B."/>
        </authorList>
    </citation>
    <scope>NUCLEOTIDE SEQUENCE [LARGE SCALE GENOMIC DNA]</scope>
    <source>
        <strain evidence="9 10">NM50_B9-20</strain>
    </source>
</reference>
<keyword evidence="2 7" id="KW-0479">Metal-binding</keyword>
<dbReference type="Gene3D" id="3.20.20.140">
    <property type="entry name" value="Metal-dependent hydrolases"/>
    <property type="match status" value="1"/>
</dbReference>
<evidence type="ECO:0000259" key="8">
    <source>
        <dbReference type="Pfam" id="PF01979"/>
    </source>
</evidence>
<feature type="binding site" evidence="7">
    <location>
        <position position="233"/>
    </location>
    <ligand>
        <name>Zn(2+)</name>
        <dbReference type="ChEBI" id="CHEBI:29105"/>
    </ligand>
</feature>
<comment type="cofactor">
    <cofactor evidence="7">
        <name>a divalent metal cation</name>
        <dbReference type="ChEBI" id="CHEBI:60240"/>
    </cofactor>
    <text evidence="7">Binds 1 divalent metal cation per subunit.</text>
</comment>
<proteinExistence type="inferred from homology"/>
<dbReference type="PANTHER" id="PTHR11113:SF14">
    <property type="entry name" value="N-ACETYLGLUCOSAMINE-6-PHOSPHATE DEACETYLASE"/>
    <property type="match status" value="1"/>
</dbReference>
<evidence type="ECO:0000256" key="3">
    <source>
        <dbReference type="ARBA" id="ARBA00022801"/>
    </source>
</evidence>
<name>A0A4S2DMZ8_9CLOT</name>
<feature type="binding site" evidence="7">
    <location>
        <position position="212"/>
    </location>
    <ligand>
        <name>Zn(2+)</name>
        <dbReference type="ChEBI" id="CHEBI:29105"/>
    </ligand>
</feature>
<comment type="similarity">
    <text evidence="1 5">Belongs to the metallo-dependent hydrolases superfamily. NagA family.</text>
</comment>
<evidence type="ECO:0000256" key="1">
    <source>
        <dbReference type="ARBA" id="ARBA00010716"/>
    </source>
</evidence>
<dbReference type="InterPro" id="IPR003764">
    <property type="entry name" value="GlcNAc_6-P_deAcase"/>
</dbReference>